<gene>
    <name evidence="2" type="ORF">DESPIGER_0541</name>
</gene>
<dbReference type="EMBL" id="LT630450">
    <property type="protein sequence ID" value="SFV72429.1"/>
    <property type="molecule type" value="Genomic_DNA"/>
</dbReference>
<organism evidence="2 3">
    <name type="scientific">Desulfovibrio piger</name>
    <dbReference type="NCBI Taxonomy" id="901"/>
    <lineage>
        <taxon>Bacteria</taxon>
        <taxon>Pseudomonadati</taxon>
        <taxon>Thermodesulfobacteriota</taxon>
        <taxon>Desulfovibrionia</taxon>
        <taxon>Desulfovibrionales</taxon>
        <taxon>Desulfovibrionaceae</taxon>
        <taxon>Desulfovibrio</taxon>
    </lineage>
</organism>
<accession>A0A1K1LCL7</accession>
<dbReference type="OrthoDB" id="9910009at2"/>
<sequence length="132" mass="13918">MQKTLRALVALLLFLPVAGMARDFNGFRADVPPGWEVIGEKDAVVGFVSPGREAVVTVTVASARDVDPASFAAEMARGLGGSEPVEEDGVYRFTFGNDGMAVVHAAGADLRVISLTGGHAAMEELIDSIEWQ</sequence>
<evidence type="ECO:0000256" key="1">
    <source>
        <dbReference type="SAM" id="SignalP"/>
    </source>
</evidence>
<dbReference type="RefSeq" id="WP_072332756.1">
    <property type="nucleotide sequence ID" value="NZ_CALUWT010000017.1"/>
</dbReference>
<keyword evidence="3" id="KW-1185">Reference proteome</keyword>
<dbReference type="Proteomes" id="UP000186323">
    <property type="component" value="Chromosome I"/>
</dbReference>
<dbReference type="KEGG" id="dpg:DESPIGER_0541"/>
<feature type="chain" id="PRO_5013154059" evidence="1">
    <location>
        <begin position="22"/>
        <end position="132"/>
    </location>
</feature>
<dbReference type="AlphaFoldDB" id="A0A1K1LCL7"/>
<evidence type="ECO:0000313" key="3">
    <source>
        <dbReference type="Proteomes" id="UP000186323"/>
    </source>
</evidence>
<protein>
    <submittedName>
        <fullName evidence="2">Uncharacterized protein</fullName>
    </submittedName>
</protein>
<proteinExistence type="predicted"/>
<evidence type="ECO:0000313" key="2">
    <source>
        <dbReference type="EMBL" id="SFV72429.1"/>
    </source>
</evidence>
<feature type="signal peptide" evidence="1">
    <location>
        <begin position="1"/>
        <end position="21"/>
    </location>
</feature>
<reference evidence="3" key="1">
    <citation type="submission" date="2016-10" db="EMBL/GenBank/DDBJ databases">
        <authorList>
            <person name="Wegmann U."/>
        </authorList>
    </citation>
    <scope>NUCLEOTIDE SEQUENCE [LARGE SCALE GENOMIC DNA]</scope>
</reference>
<name>A0A1K1LCL7_9BACT</name>
<keyword evidence="1" id="KW-0732">Signal</keyword>